<proteinExistence type="predicted"/>
<evidence type="ECO:0000259" key="2">
    <source>
        <dbReference type="PROSITE" id="PS50181"/>
    </source>
</evidence>
<keyword evidence="1" id="KW-0812">Transmembrane</keyword>
<dbReference type="Gene3D" id="1.20.1280.50">
    <property type="match status" value="1"/>
</dbReference>
<sequence length="384" mass="43734">MGLAKVEGENMKKLSRDLLEDIMARLDGSTLASAACTCCEIKDIARDQMLWRRLCHSTWPSTALEEGRRLILASGIEGFDKFYADSFPLILHEKDVSGISPEAHVSPSNLVSFIDVYHRKKCISSRVVDGIPDAVDASEDNEIMSDLENWFNNCLFKLDLFEIKDDEDNVYGNDLHLDDNEFLCNSGDTNAGSGPSSTVVPVAETTESTDYCKELKEGIRLSWILLDKKRGKAVNLSSWKPMLVKKCWPYEGEYVMHFGCILPVEESVLPQKLARCLILARCRVIEKKGHLICTKICLYFEDSSGAQLNGAKSLKIMNRALYYSRSKNHLEFEKMHHCFERQKKEIMRKEKRKEKIADCLCLLIQVAIFTILGYYAMLKEKKNM</sequence>
<dbReference type="InterPro" id="IPR036047">
    <property type="entry name" value="F-box-like_dom_sf"/>
</dbReference>
<evidence type="ECO:0000256" key="1">
    <source>
        <dbReference type="SAM" id="Phobius"/>
    </source>
</evidence>
<keyword evidence="1" id="KW-0472">Membrane</keyword>
<dbReference type="EMBL" id="BPVZ01000021">
    <property type="protein sequence ID" value="GKV04066.1"/>
    <property type="molecule type" value="Genomic_DNA"/>
</dbReference>
<keyword evidence="4" id="KW-1185">Reference proteome</keyword>
<gene>
    <name evidence="3" type="ORF">SLEP1_g16279</name>
</gene>
<name>A0AAV5IZL3_9ROSI</name>
<protein>
    <recommendedName>
        <fullName evidence="2">F-box domain-containing protein</fullName>
    </recommendedName>
</protein>
<dbReference type="PANTHER" id="PTHR33736:SF15">
    <property type="entry name" value="F-BOX DOMAIN-CONTAINING PROTEIN"/>
    <property type="match status" value="1"/>
</dbReference>
<organism evidence="3 4">
    <name type="scientific">Rubroshorea leprosula</name>
    <dbReference type="NCBI Taxonomy" id="152421"/>
    <lineage>
        <taxon>Eukaryota</taxon>
        <taxon>Viridiplantae</taxon>
        <taxon>Streptophyta</taxon>
        <taxon>Embryophyta</taxon>
        <taxon>Tracheophyta</taxon>
        <taxon>Spermatophyta</taxon>
        <taxon>Magnoliopsida</taxon>
        <taxon>eudicotyledons</taxon>
        <taxon>Gunneridae</taxon>
        <taxon>Pentapetalae</taxon>
        <taxon>rosids</taxon>
        <taxon>malvids</taxon>
        <taxon>Malvales</taxon>
        <taxon>Dipterocarpaceae</taxon>
        <taxon>Rubroshorea</taxon>
    </lineage>
</organism>
<dbReference type="PANTHER" id="PTHR33736">
    <property type="entry name" value="F-BOX PROTEIN-RELATED"/>
    <property type="match status" value="1"/>
</dbReference>
<reference evidence="3 4" key="1">
    <citation type="journal article" date="2021" name="Commun. Biol.">
        <title>The genome of Shorea leprosula (Dipterocarpaceae) highlights the ecological relevance of drought in aseasonal tropical rainforests.</title>
        <authorList>
            <person name="Ng K.K.S."/>
            <person name="Kobayashi M.J."/>
            <person name="Fawcett J.A."/>
            <person name="Hatakeyama M."/>
            <person name="Paape T."/>
            <person name="Ng C.H."/>
            <person name="Ang C.C."/>
            <person name="Tnah L.H."/>
            <person name="Lee C.T."/>
            <person name="Nishiyama T."/>
            <person name="Sese J."/>
            <person name="O'Brien M.J."/>
            <person name="Copetti D."/>
            <person name="Mohd Noor M.I."/>
            <person name="Ong R.C."/>
            <person name="Putra M."/>
            <person name="Sireger I.Z."/>
            <person name="Indrioko S."/>
            <person name="Kosugi Y."/>
            <person name="Izuno A."/>
            <person name="Isagi Y."/>
            <person name="Lee S.L."/>
            <person name="Shimizu K.K."/>
        </authorList>
    </citation>
    <scope>NUCLEOTIDE SEQUENCE [LARGE SCALE GENOMIC DNA]</scope>
    <source>
        <strain evidence="3">214</strain>
    </source>
</reference>
<comment type="caution">
    <text evidence="3">The sequence shown here is derived from an EMBL/GenBank/DDBJ whole genome shotgun (WGS) entry which is preliminary data.</text>
</comment>
<dbReference type="InterPro" id="IPR045283">
    <property type="entry name" value="AT3G44326-like"/>
</dbReference>
<dbReference type="InterPro" id="IPR001810">
    <property type="entry name" value="F-box_dom"/>
</dbReference>
<dbReference type="AlphaFoldDB" id="A0AAV5IZL3"/>
<dbReference type="Proteomes" id="UP001054252">
    <property type="component" value="Unassembled WGS sequence"/>
</dbReference>
<feature type="transmembrane region" description="Helical" evidence="1">
    <location>
        <begin position="356"/>
        <end position="377"/>
    </location>
</feature>
<accession>A0AAV5IZL3</accession>
<feature type="domain" description="F-box" evidence="2">
    <location>
        <begin position="8"/>
        <end position="54"/>
    </location>
</feature>
<keyword evidence="1" id="KW-1133">Transmembrane helix</keyword>
<evidence type="ECO:0000313" key="4">
    <source>
        <dbReference type="Proteomes" id="UP001054252"/>
    </source>
</evidence>
<dbReference type="Pfam" id="PF12937">
    <property type="entry name" value="F-box-like"/>
    <property type="match status" value="1"/>
</dbReference>
<dbReference type="SUPFAM" id="SSF81383">
    <property type="entry name" value="F-box domain"/>
    <property type="match status" value="1"/>
</dbReference>
<dbReference type="PROSITE" id="PS50181">
    <property type="entry name" value="FBOX"/>
    <property type="match status" value="1"/>
</dbReference>
<evidence type="ECO:0000313" key="3">
    <source>
        <dbReference type="EMBL" id="GKV04066.1"/>
    </source>
</evidence>